<keyword evidence="14" id="KW-0067">ATP-binding</keyword>
<evidence type="ECO:0000313" key="22">
    <source>
        <dbReference type="EMBL" id="EGX51878.1"/>
    </source>
</evidence>
<keyword evidence="20" id="KW-0472">Membrane</keyword>
<dbReference type="HOGENOM" id="CLU_013193_0_0_1"/>
<dbReference type="OrthoDB" id="205248at2759"/>
<dbReference type="Pfam" id="PF01163">
    <property type="entry name" value="RIO1"/>
    <property type="match status" value="1"/>
</dbReference>
<evidence type="ECO:0000256" key="2">
    <source>
        <dbReference type="ARBA" id="ARBA00004496"/>
    </source>
</evidence>
<evidence type="ECO:0000256" key="11">
    <source>
        <dbReference type="ARBA" id="ARBA00022741"/>
    </source>
</evidence>
<dbReference type="InterPro" id="IPR051272">
    <property type="entry name" value="RIO-type_Ser/Thr_kinase"/>
</dbReference>
<keyword evidence="11" id="KW-0547">Nucleotide-binding</keyword>
<dbReference type="Gene3D" id="1.10.510.10">
    <property type="entry name" value="Transferase(Phosphotransferase) domain 1"/>
    <property type="match status" value="1"/>
</dbReference>
<dbReference type="GO" id="GO:0005524">
    <property type="term" value="F:ATP binding"/>
    <property type="evidence" value="ECO:0007669"/>
    <property type="project" value="UniProtKB-KW"/>
</dbReference>
<evidence type="ECO:0000313" key="23">
    <source>
        <dbReference type="Proteomes" id="UP000008784"/>
    </source>
</evidence>
<organism evidence="22 23">
    <name type="scientific">Arthrobotrys oligospora (strain ATCC 24927 / CBS 115.81 / DSM 1491)</name>
    <name type="common">Nematode-trapping fungus</name>
    <name type="synonym">Didymozoophaga oligospora</name>
    <dbReference type="NCBI Taxonomy" id="756982"/>
    <lineage>
        <taxon>Eukaryota</taxon>
        <taxon>Fungi</taxon>
        <taxon>Dikarya</taxon>
        <taxon>Ascomycota</taxon>
        <taxon>Pezizomycotina</taxon>
        <taxon>Orbiliomycetes</taxon>
        <taxon>Orbiliales</taxon>
        <taxon>Orbiliaceae</taxon>
        <taxon>Orbilia</taxon>
        <taxon>Orbilia oligospora</taxon>
    </lineage>
</organism>
<dbReference type="InParanoid" id="G1X4I8"/>
<feature type="compositionally biased region" description="Low complexity" evidence="19">
    <location>
        <begin position="826"/>
        <end position="846"/>
    </location>
</feature>
<evidence type="ECO:0000256" key="3">
    <source>
        <dbReference type="ARBA" id="ARBA00009196"/>
    </source>
</evidence>
<dbReference type="GO" id="GO:0046872">
    <property type="term" value="F:metal ion binding"/>
    <property type="evidence" value="ECO:0007669"/>
    <property type="project" value="UniProtKB-KW"/>
</dbReference>
<feature type="compositionally biased region" description="Basic residues" evidence="19">
    <location>
        <begin position="539"/>
        <end position="553"/>
    </location>
</feature>
<feature type="region of interest" description="Disordered" evidence="19">
    <location>
        <begin position="473"/>
        <end position="557"/>
    </location>
</feature>
<dbReference type="PANTHER" id="PTHR45723">
    <property type="entry name" value="SERINE/THREONINE-PROTEIN KINASE RIO1"/>
    <property type="match status" value="1"/>
</dbReference>
<dbReference type="STRING" id="756982.G1X4I8"/>
<evidence type="ECO:0000256" key="13">
    <source>
        <dbReference type="ARBA" id="ARBA00022801"/>
    </source>
</evidence>
<keyword evidence="13" id="KW-0378">Hydrolase</keyword>
<evidence type="ECO:0000256" key="14">
    <source>
        <dbReference type="ARBA" id="ARBA00022840"/>
    </source>
</evidence>
<dbReference type="eggNOG" id="KOG2270">
    <property type="taxonomic scope" value="Eukaryota"/>
</dbReference>
<dbReference type="GO" id="GO:0042254">
    <property type="term" value="P:ribosome biogenesis"/>
    <property type="evidence" value="ECO:0007669"/>
    <property type="project" value="UniProtKB-KW"/>
</dbReference>
<comment type="catalytic activity">
    <reaction evidence="16">
        <text>L-threonyl-[protein] + ATP = O-phospho-L-threonyl-[protein] + ADP + H(+)</text>
        <dbReference type="Rhea" id="RHEA:46608"/>
        <dbReference type="Rhea" id="RHEA-COMP:11060"/>
        <dbReference type="Rhea" id="RHEA-COMP:11605"/>
        <dbReference type="ChEBI" id="CHEBI:15378"/>
        <dbReference type="ChEBI" id="CHEBI:30013"/>
        <dbReference type="ChEBI" id="CHEBI:30616"/>
        <dbReference type="ChEBI" id="CHEBI:61977"/>
        <dbReference type="ChEBI" id="CHEBI:456216"/>
        <dbReference type="EC" id="2.7.11.1"/>
    </reaction>
</comment>
<sequence>MEDQTKATATEPQELRNDTGGVGVEAAEGEPIQNTEEQYEAEIEEEDEDEEDLLDDTWTLTDLTSTSGDLTKQYARQKKLLQAERNPNMHKSQVPRINPQGQTGKQKPKGNMEARIDDQIASLSKFAHRIKLDDAAAGMIGKGPRNTDKADRATTELVLDPRTRMILLKAINKGILESVNGCLSTGKEANVYHAVSGELENPGRQIAIKIYKTSILVFKDRDRYVSGEYRFRHGYQKSNNRQLVKLWAEKEMRNLKRIYTAGIPSPEPLNLKLHVLFMEFLGNSEGWPSPRLKDANIPPLEGESDNSGAYQKLYIELLRIMRKMFHVCHLVHADLSEYNILYHEGKLYIIDVSQSVEHDHPRSLEFLRMDIKNISDYFGKQGVRCLSERKLYEFVTEVDASNEEDKMTERIEELLKEELESGVGDEQRGVDNEVFRQQYIPQTLEQVYDVERDAEVVEKGGKDKLVYRHLLVDGKQGKSNEQDDDDEDDEDEDQEEDRDEDEDSSVDESQFNKTPRGRKHEDKDEKKAHKQKIKEEKREKRKEKMPKHLKKKAVQNSSKKNEAISICNRYRTFLNCEGEFDTVYPLCACYTSGTFAGSYVDGLARTCSQYLFSISGSDVAAPFASFTSFCASAGDVAALLTSTIRSCESINSRDRACASESSNLALYGTLSARAACACYSGDVFSSSTNDRRASICYEKASIAGNSFANVIREYTSLCTSLGDVRASAEDLTVNCGNFETVFSSCSSNTAGFGDLPASEQASCLCYSGTDWIAAEADNAVGTCLQYASRNFQHRVSLYSPYRGLCSSAGDVRAEAQTTGGSDRPTTRPSPAPTGSSGGPTSTGAGPLESNSDNPQKNNSGSSGLSGGALAGAIVGAIGGTALLAALGFFIFWRSRRSGGKPVPPPAGYGGMDGDGAIGGIEQEVGGIADKNEYQSVPIPPPPMAWTQQAQPMR</sequence>
<comment type="catalytic activity">
    <reaction evidence="17">
        <text>L-seryl-[protein] + ATP = O-phospho-L-seryl-[protein] + ADP + H(+)</text>
        <dbReference type="Rhea" id="RHEA:17989"/>
        <dbReference type="Rhea" id="RHEA-COMP:9863"/>
        <dbReference type="Rhea" id="RHEA-COMP:11604"/>
        <dbReference type="ChEBI" id="CHEBI:15378"/>
        <dbReference type="ChEBI" id="CHEBI:29999"/>
        <dbReference type="ChEBI" id="CHEBI:30616"/>
        <dbReference type="ChEBI" id="CHEBI:83421"/>
        <dbReference type="ChEBI" id="CHEBI:456216"/>
        <dbReference type="EC" id="2.7.11.1"/>
    </reaction>
</comment>
<gene>
    <name evidence="22" type="ORF">AOL_s00043g612</name>
</gene>
<evidence type="ECO:0000256" key="18">
    <source>
        <dbReference type="ARBA" id="ARBA00068838"/>
    </source>
</evidence>
<feature type="compositionally biased region" description="Acidic residues" evidence="19">
    <location>
        <begin position="37"/>
        <end position="53"/>
    </location>
</feature>
<evidence type="ECO:0000256" key="19">
    <source>
        <dbReference type="SAM" id="MobiDB-lite"/>
    </source>
</evidence>
<name>G1X4I8_ARTOA</name>
<proteinExistence type="inferred from homology"/>
<evidence type="ECO:0000256" key="8">
    <source>
        <dbReference type="ARBA" id="ARBA00022527"/>
    </source>
</evidence>
<dbReference type="CDD" id="cd05147">
    <property type="entry name" value="RIO1_euk"/>
    <property type="match status" value="1"/>
</dbReference>
<evidence type="ECO:0000259" key="21">
    <source>
        <dbReference type="SMART" id="SM00090"/>
    </source>
</evidence>
<keyword evidence="7" id="KW-0690">Ribosome biogenesis</keyword>
<keyword evidence="23" id="KW-1185">Reference proteome</keyword>
<dbReference type="Proteomes" id="UP000008784">
    <property type="component" value="Unassembled WGS sequence"/>
</dbReference>
<dbReference type="GO" id="GO:0004674">
    <property type="term" value="F:protein serine/threonine kinase activity"/>
    <property type="evidence" value="ECO:0007669"/>
    <property type="project" value="UniProtKB-KW"/>
</dbReference>
<dbReference type="InterPro" id="IPR000687">
    <property type="entry name" value="RIO_kinase"/>
</dbReference>
<dbReference type="GO" id="GO:0005737">
    <property type="term" value="C:cytoplasm"/>
    <property type="evidence" value="ECO:0007669"/>
    <property type="project" value="UniProtKB-SubCell"/>
</dbReference>
<dbReference type="InterPro" id="IPR018934">
    <property type="entry name" value="RIO_dom"/>
</dbReference>
<dbReference type="InterPro" id="IPR011009">
    <property type="entry name" value="Kinase-like_dom_sf"/>
</dbReference>
<evidence type="ECO:0000256" key="6">
    <source>
        <dbReference type="ARBA" id="ARBA00022490"/>
    </source>
</evidence>
<dbReference type="GeneID" id="22890344"/>
<dbReference type="RefSeq" id="XP_011119400.1">
    <property type="nucleotide sequence ID" value="XM_011121098.1"/>
</dbReference>
<feature type="domain" description="RIO kinase" evidence="21">
    <location>
        <begin position="148"/>
        <end position="397"/>
    </location>
</feature>
<feature type="compositionally biased region" description="Polar residues" evidence="19">
    <location>
        <begin position="848"/>
        <end position="858"/>
    </location>
</feature>
<keyword evidence="8" id="KW-0723">Serine/threonine-protein kinase</keyword>
<feature type="compositionally biased region" description="Basic and acidic residues" evidence="19">
    <location>
        <begin position="519"/>
        <end position="538"/>
    </location>
</feature>
<evidence type="ECO:0000256" key="20">
    <source>
        <dbReference type="SAM" id="Phobius"/>
    </source>
</evidence>
<keyword evidence="10" id="KW-0479">Metal-binding</keyword>
<feature type="region of interest" description="Disordered" evidence="19">
    <location>
        <begin position="812"/>
        <end position="863"/>
    </location>
</feature>
<feature type="region of interest" description="Disordered" evidence="19">
    <location>
        <begin position="930"/>
        <end position="953"/>
    </location>
</feature>
<evidence type="ECO:0000256" key="1">
    <source>
        <dbReference type="ARBA" id="ARBA00001946"/>
    </source>
</evidence>
<feature type="transmembrane region" description="Helical" evidence="20">
    <location>
        <begin position="868"/>
        <end position="892"/>
    </location>
</feature>
<comment type="similarity">
    <text evidence="3">Belongs to the protein kinase superfamily. RIO-type Ser/Thr kinase family.</text>
</comment>
<comment type="subcellular location">
    <subcellularLocation>
        <location evidence="2">Cytoplasm</location>
    </subcellularLocation>
</comment>
<keyword evidence="15" id="KW-0460">Magnesium</keyword>
<evidence type="ECO:0000256" key="15">
    <source>
        <dbReference type="ARBA" id="ARBA00022842"/>
    </source>
</evidence>
<evidence type="ECO:0000256" key="16">
    <source>
        <dbReference type="ARBA" id="ARBA00047899"/>
    </source>
</evidence>
<feature type="compositionally biased region" description="Polar residues" evidence="19">
    <location>
        <begin position="1"/>
        <end position="11"/>
    </location>
</feature>
<evidence type="ECO:0000256" key="5">
    <source>
        <dbReference type="ARBA" id="ARBA00016038"/>
    </source>
</evidence>
<dbReference type="SUPFAM" id="SSF56112">
    <property type="entry name" value="Protein kinase-like (PK-like)"/>
    <property type="match status" value="1"/>
</dbReference>
<evidence type="ECO:0000256" key="10">
    <source>
        <dbReference type="ARBA" id="ARBA00022723"/>
    </source>
</evidence>
<comment type="caution">
    <text evidence="22">The sequence shown here is derived from an EMBL/GenBank/DDBJ whole genome shotgun (WGS) entry which is preliminary data.</text>
</comment>
<accession>G1X4I8</accession>
<dbReference type="SMART" id="SM00090">
    <property type="entry name" value="RIO"/>
    <property type="match status" value="1"/>
</dbReference>
<evidence type="ECO:0000256" key="12">
    <source>
        <dbReference type="ARBA" id="ARBA00022777"/>
    </source>
</evidence>
<dbReference type="FunFam" id="3.30.200.20:FF:000148">
    <property type="entry name" value="Serine/threonine-protein kinase RIO1"/>
    <property type="match status" value="1"/>
</dbReference>
<keyword evidence="20" id="KW-0812">Transmembrane</keyword>
<dbReference type="GO" id="GO:0016787">
    <property type="term" value="F:hydrolase activity"/>
    <property type="evidence" value="ECO:0007669"/>
    <property type="project" value="UniProtKB-KW"/>
</dbReference>
<keyword evidence="20" id="KW-1133">Transmembrane helix</keyword>
<evidence type="ECO:0000256" key="4">
    <source>
        <dbReference type="ARBA" id="ARBA00012513"/>
    </source>
</evidence>
<dbReference type="OMA" id="GPRNTDK"/>
<dbReference type="InterPro" id="IPR018935">
    <property type="entry name" value="RIO_kinase_CS"/>
</dbReference>
<evidence type="ECO:0000256" key="17">
    <source>
        <dbReference type="ARBA" id="ARBA00048679"/>
    </source>
</evidence>
<dbReference type="AlphaFoldDB" id="G1X4I8"/>
<evidence type="ECO:0000256" key="9">
    <source>
        <dbReference type="ARBA" id="ARBA00022679"/>
    </source>
</evidence>
<comment type="cofactor">
    <cofactor evidence="1">
        <name>Mg(2+)</name>
        <dbReference type="ChEBI" id="CHEBI:18420"/>
    </cofactor>
</comment>
<dbReference type="Gene3D" id="3.30.200.20">
    <property type="entry name" value="Phosphorylase Kinase, domain 1"/>
    <property type="match status" value="1"/>
</dbReference>
<feature type="compositionally biased region" description="Acidic residues" evidence="19">
    <location>
        <begin position="482"/>
        <end position="506"/>
    </location>
</feature>
<feature type="region of interest" description="Disordered" evidence="19">
    <location>
        <begin position="82"/>
        <end position="112"/>
    </location>
</feature>
<reference evidence="22 23" key="1">
    <citation type="journal article" date="2011" name="PLoS Pathog.">
        <title>Genomic and proteomic analyses of the fungus Arthrobotrys oligospora provide insights into nematode-trap formation.</title>
        <authorList>
            <person name="Yang J."/>
            <person name="Wang L."/>
            <person name="Ji X."/>
            <person name="Feng Y."/>
            <person name="Li X."/>
            <person name="Zou C."/>
            <person name="Xu J."/>
            <person name="Ren Y."/>
            <person name="Mi Q."/>
            <person name="Wu J."/>
            <person name="Liu S."/>
            <person name="Liu Y."/>
            <person name="Huang X."/>
            <person name="Wang H."/>
            <person name="Niu X."/>
            <person name="Li J."/>
            <person name="Liang L."/>
            <person name="Luo Y."/>
            <person name="Ji K."/>
            <person name="Zhou W."/>
            <person name="Yu Z."/>
            <person name="Li G."/>
            <person name="Liu Y."/>
            <person name="Li L."/>
            <person name="Qiao M."/>
            <person name="Feng L."/>
            <person name="Zhang K.-Q."/>
        </authorList>
    </citation>
    <scope>NUCLEOTIDE SEQUENCE [LARGE SCALE GENOMIC DNA]</scope>
    <source>
        <strain evidence="23">ATCC 24927 / CBS 115.81 / DSM 1491</strain>
    </source>
</reference>
<protein>
    <recommendedName>
        <fullName evidence="5">Serine/threonine-protein kinase RIO1</fullName>
        <ecNumber evidence="4">2.7.11.1</ecNumber>
    </recommendedName>
    <alternativeName>
        <fullName evidence="18">Serine/threonine-protein kinase rio1</fullName>
    </alternativeName>
</protein>
<keyword evidence="12" id="KW-0418">Kinase</keyword>
<dbReference type="PROSITE" id="PS01245">
    <property type="entry name" value="RIO1"/>
    <property type="match status" value="1"/>
</dbReference>
<evidence type="ECO:0000256" key="7">
    <source>
        <dbReference type="ARBA" id="ARBA00022517"/>
    </source>
</evidence>
<feature type="region of interest" description="Disordered" evidence="19">
    <location>
        <begin position="1"/>
        <end position="53"/>
    </location>
</feature>
<keyword evidence="9" id="KW-0808">Transferase</keyword>
<keyword evidence="6" id="KW-0963">Cytoplasm</keyword>
<dbReference type="EC" id="2.7.11.1" evidence="4"/>
<dbReference type="EMBL" id="ADOT01000060">
    <property type="protein sequence ID" value="EGX51878.1"/>
    <property type="molecule type" value="Genomic_DNA"/>
</dbReference>